<protein>
    <recommendedName>
        <fullName evidence="3">DUF3231 family protein</fullName>
    </recommendedName>
</protein>
<dbReference type="AlphaFoldDB" id="A0A1S2L799"/>
<dbReference type="InterPro" id="IPR021617">
    <property type="entry name" value="DUF3231"/>
</dbReference>
<keyword evidence="2" id="KW-1185">Reference proteome</keyword>
<evidence type="ECO:0000313" key="2">
    <source>
        <dbReference type="Proteomes" id="UP000180098"/>
    </source>
</evidence>
<dbReference type="EMBL" id="MLQQ01000056">
    <property type="protein sequence ID" value="OIJ08180.1"/>
    <property type="molecule type" value="Genomic_DNA"/>
</dbReference>
<dbReference type="RefSeq" id="WP_071314797.1">
    <property type="nucleotide sequence ID" value="NZ_MLQQ01000056.1"/>
</dbReference>
<dbReference type="Pfam" id="PF11553">
    <property type="entry name" value="DUF3231"/>
    <property type="match status" value="1"/>
</dbReference>
<organism evidence="1 2">
    <name type="scientific">Anaerobacillus arseniciselenatis</name>
    <dbReference type="NCBI Taxonomy" id="85682"/>
    <lineage>
        <taxon>Bacteria</taxon>
        <taxon>Bacillati</taxon>
        <taxon>Bacillota</taxon>
        <taxon>Bacilli</taxon>
        <taxon>Bacillales</taxon>
        <taxon>Bacillaceae</taxon>
        <taxon>Anaerobacillus</taxon>
    </lineage>
</organism>
<dbReference type="Proteomes" id="UP000180098">
    <property type="component" value="Unassembled WGS sequence"/>
</dbReference>
<dbReference type="InterPro" id="IPR012347">
    <property type="entry name" value="Ferritin-like"/>
</dbReference>
<evidence type="ECO:0000313" key="1">
    <source>
        <dbReference type="EMBL" id="OIJ08180.1"/>
    </source>
</evidence>
<gene>
    <name evidence="1" type="ORF">BKP35_18145</name>
</gene>
<name>A0A1S2L799_9BACI</name>
<evidence type="ECO:0008006" key="3">
    <source>
        <dbReference type="Google" id="ProtNLM"/>
    </source>
</evidence>
<reference evidence="1 2" key="1">
    <citation type="submission" date="2016-10" db="EMBL/GenBank/DDBJ databases">
        <title>Draft genome sequences of four alkaliphilic bacteria belonging to the Anaerobacillus genus.</title>
        <authorList>
            <person name="Bassil N.M."/>
            <person name="Lloyd J.R."/>
        </authorList>
    </citation>
    <scope>NUCLEOTIDE SEQUENCE [LARGE SCALE GENOMIC DNA]</scope>
    <source>
        <strain evidence="1 2">DSM 15340</strain>
    </source>
</reference>
<comment type="caution">
    <text evidence="1">The sequence shown here is derived from an EMBL/GenBank/DDBJ whole genome shotgun (WGS) entry which is preliminary data.</text>
</comment>
<dbReference type="Gene3D" id="1.20.1260.10">
    <property type="match status" value="1"/>
</dbReference>
<accession>A0A1S2L799</accession>
<proteinExistence type="predicted"/>
<sequence>MKKIELKTTDLMLSKGLYTRPPSVPIPKSVEFVKSDKFFGNFFDSKRPLSAPEIYQLFTIAEGNALGKATSMAFSQVAQDKKVKDYFLKGKETAQKNVKLFNDMLLEADLPTVKTYDGEVTESTVSPFSDRLMLFQESLMASAGIGNYGLAVAQSKRKDVGLTFVRLFGEAIEYSTKGGKLMVEQGWMEQPPLASNRDHLSET</sequence>